<protein>
    <submittedName>
        <fullName evidence="1">TIGR02270 family protein</fullName>
    </submittedName>
</protein>
<dbReference type="InterPro" id="IPR011989">
    <property type="entry name" value="ARM-like"/>
</dbReference>
<dbReference type="Gene3D" id="1.25.10.10">
    <property type="entry name" value="Leucine-rich Repeat Variant"/>
    <property type="match status" value="1"/>
</dbReference>
<dbReference type="SUPFAM" id="SSF48371">
    <property type="entry name" value="ARM repeat"/>
    <property type="match status" value="1"/>
</dbReference>
<organism evidence="1 2">
    <name type="scientific">Caldimonas mangrovi</name>
    <dbReference type="NCBI Taxonomy" id="2944811"/>
    <lineage>
        <taxon>Bacteria</taxon>
        <taxon>Pseudomonadati</taxon>
        <taxon>Pseudomonadota</taxon>
        <taxon>Betaproteobacteria</taxon>
        <taxon>Burkholderiales</taxon>
        <taxon>Sphaerotilaceae</taxon>
        <taxon>Caldimonas</taxon>
    </lineage>
</organism>
<accession>A0ABT0YN39</accession>
<dbReference type="RefSeq" id="WP_251778355.1">
    <property type="nucleotide sequence ID" value="NZ_JAMKFE010000005.1"/>
</dbReference>
<gene>
    <name evidence="1" type="ORF">M8A51_11115</name>
</gene>
<keyword evidence="2" id="KW-1185">Reference proteome</keyword>
<evidence type="ECO:0000313" key="1">
    <source>
        <dbReference type="EMBL" id="MCM5680083.1"/>
    </source>
</evidence>
<comment type="caution">
    <text evidence="1">The sequence shown here is derived from an EMBL/GenBank/DDBJ whole genome shotgun (WGS) entry which is preliminary data.</text>
</comment>
<dbReference type="EMBL" id="JAMKFE010000005">
    <property type="protein sequence ID" value="MCM5680083.1"/>
    <property type="molecule type" value="Genomic_DNA"/>
</dbReference>
<evidence type="ECO:0000313" key="2">
    <source>
        <dbReference type="Proteomes" id="UP001165541"/>
    </source>
</evidence>
<dbReference type="InterPro" id="IPR011959">
    <property type="entry name" value="CHP02270"/>
</dbReference>
<reference evidence="1" key="1">
    <citation type="submission" date="2022-05" db="EMBL/GenBank/DDBJ databases">
        <title>Schlegelella sp. nov., isolated from mangrove soil.</title>
        <authorList>
            <person name="Liu Y."/>
            <person name="Ge X."/>
            <person name="Liu W."/>
        </authorList>
    </citation>
    <scope>NUCLEOTIDE SEQUENCE</scope>
    <source>
        <strain evidence="1">S2-27</strain>
    </source>
</reference>
<name>A0ABT0YN39_9BURK</name>
<dbReference type="Proteomes" id="UP001165541">
    <property type="component" value="Unassembled WGS sequence"/>
</dbReference>
<proteinExistence type="predicted"/>
<dbReference type="Pfam" id="PF13646">
    <property type="entry name" value="HEAT_2"/>
    <property type="match status" value="1"/>
</dbReference>
<sequence length="412" mass="45499">MNENLLEFHDEAQFLWLQRCYAVKAPNYSPAQFTDLDEQLAAQLDGLRNEAESAWKVCMPSLDAGGAEEFFVASVLAIDTPSWWSTVLERSVQLPEVFSGVASALGWMGSSRLADVTRHLLGTTNGRIQALGIAACAMHRQDPGPALKTWLSAASGVARLRALRAAGELGRMDLLPELQAALEDPQPETRYWAAWSAVLLGDRGAACHALRQLALKPGRRQQQALQAFILASDWQQGHELLAELEGLPGASRLRIIGAGCTGNARYAPWLLEQMGRPETARIAGESFVLITGVDYNAEQLEAMPPEGHEDGPSDDPEDENVEVPEDVALPWLNVERTKAWWAEHRSRFAPDHRSFLGASPDEQHCRHVLRTGSQRQRWLAAQLWCLSVPGSPLFPTAAPAWRQQRLMQAWPA</sequence>
<dbReference type="NCBIfam" id="TIGR02270">
    <property type="entry name" value="TIGR02270 family protein"/>
    <property type="match status" value="1"/>
</dbReference>
<dbReference type="InterPro" id="IPR016024">
    <property type="entry name" value="ARM-type_fold"/>
</dbReference>